<name>U4L9S8_PYROM</name>
<gene>
    <name evidence="4" type="ORF">PCON_10066</name>
</gene>
<evidence type="ECO:0000256" key="2">
    <source>
        <dbReference type="ARBA" id="ARBA00038160"/>
    </source>
</evidence>
<dbReference type="InterPro" id="IPR016193">
    <property type="entry name" value="Cytidine_deaminase-like"/>
</dbReference>
<dbReference type="EMBL" id="HF935545">
    <property type="protein sequence ID" value="CCX10472.1"/>
    <property type="molecule type" value="Genomic_DNA"/>
</dbReference>
<dbReference type="eggNOG" id="KOG2771">
    <property type="taxonomic scope" value="Eukaryota"/>
</dbReference>
<evidence type="ECO:0000313" key="4">
    <source>
        <dbReference type="EMBL" id="CCX10472.1"/>
    </source>
</evidence>
<feature type="domain" description="CMP/dCMP-type deaminase" evidence="3">
    <location>
        <begin position="226"/>
        <end position="409"/>
    </location>
</feature>
<evidence type="ECO:0000259" key="3">
    <source>
        <dbReference type="PROSITE" id="PS51747"/>
    </source>
</evidence>
<proteinExistence type="inferred from homology"/>
<keyword evidence="5" id="KW-1185">Reference proteome</keyword>
<keyword evidence="1" id="KW-0819">tRNA processing</keyword>
<dbReference type="OMA" id="HEPCVAC"/>
<organism evidence="4 5">
    <name type="scientific">Pyronema omphalodes (strain CBS 100304)</name>
    <name type="common">Pyronema confluens</name>
    <dbReference type="NCBI Taxonomy" id="1076935"/>
    <lineage>
        <taxon>Eukaryota</taxon>
        <taxon>Fungi</taxon>
        <taxon>Dikarya</taxon>
        <taxon>Ascomycota</taxon>
        <taxon>Pezizomycotina</taxon>
        <taxon>Pezizomycetes</taxon>
        <taxon>Pezizales</taxon>
        <taxon>Pyronemataceae</taxon>
        <taxon>Pyronema</taxon>
    </lineage>
</organism>
<dbReference type="PANTHER" id="PTHR11079:SF156">
    <property type="entry name" value="INACTIVE TRNA-SPECIFIC ADENOSINE DEAMINASE-LIKE PROTEIN 3-RELATED"/>
    <property type="match status" value="1"/>
</dbReference>
<dbReference type="GO" id="GO:0005634">
    <property type="term" value="C:nucleus"/>
    <property type="evidence" value="ECO:0007669"/>
    <property type="project" value="TreeGrafter"/>
</dbReference>
<dbReference type="OrthoDB" id="3180714at2759"/>
<dbReference type="InterPro" id="IPR002125">
    <property type="entry name" value="CMP_dCMP_dom"/>
</dbReference>
<reference evidence="4 5" key="1">
    <citation type="journal article" date="2013" name="PLoS Genet.">
        <title>The genome and development-dependent transcriptomes of Pyronema confluens: a window into fungal evolution.</title>
        <authorList>
            <person name="Traeger S."/>
            <person name="Altegoer F."/>
            <person name="Freitag M."/>
            <person name="Gabaldon T."/>
            <person name="Kempken F."/>
            <person name="Kumar A."/>
            <person name="Marcet-Houben M."/>
            <person name="Poggeler S."/>
            <person name="Stajich J.E."/>
            <person name="Nowrousian M."/>
        </authorList>
    </citation>
    <scope>NUCLEOTIDE SEQUENCE [LARGE SCALE GENOMIC DNA]</scope>
    <source>
        <strain evidence="5">CBS 100304</strain>
        <tissue evidence="4">Vegetative mycelium</tissue>
    </source>
</reference>
<dbReference type="AlphaFoldDB" id="U4L9S8"/>
<dbReference type="Proteomes" id="UP000018144">
    <property type="component" value="Unassembled WGS sequence"/>
</dbReference>
<protein>
    <submittedName>
        <fullName evidence="4">Similar to tRNA-specific adenosine deaminase-like protein 3 acc. no. Q6PAT0</fullName>
    </submittedName>
</protein>
<dbReference type="STRING" id="1076935.U4L9S8"/>
<dbReference type="SUPFAM" id="SSF53927">
    <property type="entry name" value="Cytidine deaminase-like"/>
    <property type="match status" value="1"/>
</dbReference>
<accession>U4L9S8</accession>
<sequence>MPPMECATLPANMVRPMSYPATPTAKLYRPVGKRFFIEPALPLVFPRRKRVAPMPPKPTGILHPLKTHAEIRSSLQTVNVYILPIPAKTANEVIAALREVVPQHELQHLRRLSKPAYIPASIAANLPPTQFPPEQSMLYIMVCQADRAPVQQIANIVAKTSPFQRKHGRPITPRPQVSIITVPANMPTSPEQSEEWTKKYWPTVYKRGNPFGPHPSLVENAAAKLTRASEYMAMARKVAREVADAGVGHACGAVIVNPDSGDVIAAAGDARLRNVEGRAWCNPLDHAVLRLVEMVAQKRLERGISVAPDNQIAALTETEAVFLNSNTMETLEGREEMKDKDKEKDHDKESAGYLCHNMQVYLTHEPCVMCSMALLHSRVGIVVFEHRMAKTGALFGDVGQGLGHGLFWRPDLNWKYLTWQWKENDGGTASEVPDDIHA</sequence>
<dbReference type="GO" id="GO:0008033">
    <property type="term" value="P:tRNA processing"/>
    <property type="evidence" value="ECO:0007669"/>
    <property type="project" value="UniProtKB-KW"/>
</dbReference>
<dbReference type="Pfam" id="PF00383">
    <property type="entry name" value="dCMP_cyt_deam_1"/>
    <property type="match status" value="1"/>
</dbReference>
<dbReference type="GO" id="GO:0005737">
    <property type="term" value="C:cytoplasm"/>
    <property type="evidence" value="ECO:0007669"/>
    <property type="project" value="TreeGrafter"/>
</dbReference>
<dbReference type="Gene3D" id="3.40.140.10">
    <property type="entry name" value="Cytidine Deaminase, domain 2"/>
    <property type="match status" value="1"/>
</dbReference>
<dbReference type="PANTHER" id="PTHR11079">
    <property type="entry name" value="CYTOSINE DEAMINASE FAMILY MEMBER"/>
    <property type="match status" value="1"/>
</dbReference>
<dbReference type="GO" id="GO:0052717">
    <property type="term" value="F:tRNA-specific adenosine-34 deaminase activity"/>
    <property type="evidence" value="ECO:0007669"/>
    <property type="project" value="TreeGrafter"/>
</dbReference>
<evidence type="ECO:0000256" key="1">
    <source>
        <dbReference type="ARBA" id="ARBA00022694"/>
    </source>
</evidence>
<comment type="similarity">
    <text evidence="2">Belongs to the cytidine and deoxycytidylate deaminase family. ADAT3 subfamily.</text>
</comment>
<evidence type="ECO:0000313" key="5">
    <source>
        <dbReference type="Proteomes" id="UP000018144"/>
    </source>
</evidence>
<dbReference type="PROSITE" id="PS51747">
    <property type="entry name" value="CYT_DCMP_DEAMINASES_2"/>
    <property type="match status" value="1"/>
</dbReference>